<dbReference type="Pfam" id="PF00586">
    <property type="entry name" value="AIRS"/>
    <property type="match status" value="1"/>
</dbReference>
<dbReference type="InterPro" id="IPR036921">
    <property type="entry name" value="PurM-like_N_sf"/>
</dbReference>
<evidence type="ECO:0000256" key="13">
    <source>
        <dbReference type="ARBA" id="ARBA00033093"/>
    </source>
</evidence>
<dbReference type="GO" id="GO:0004637">
    <property type="term" value="F:phosphoribosylamine-glycine ligase activity"/>
    <property type="evidence" value="ECO:0007669"/>
    <property type="project" value="TreeGrafter"/>
</dbReference>
<evidence type="ECO:0000256" key="4">
    <source>
        <dbReference type="ARBA" id="ARBA00013047"/>
    </source>
</evidence>
<evidence type="ECO:0000259" key="16">
    <source>
        <dbReference type="Pfam" id="PF00586"/>
    </source>
</evidence>
<evidence type="ECO:0000256" key="11">
    <source>
        <dbReference type="ARBA" id="ARBA00031908"/>
    </source>
</evidence>
<evidence type="ECO:0000256" key="12">
    <source>
        <dbReference type="ARBA" id="ARBA00032931"/>
    </source>
</evidence>
<keyword evidence="8 15" id="KW-0547">Nucleotide-binding</keyword>
<dbReference type="CDD" id="cd02196">
    <property type="entry name" value="PurM"/>
    <property type="match status" value="1"/>
</dbReference>
<evidence type="ECO:0000256" key="6">
    <source>
        <dbReference type="ARBA" id="ARBA00022490"/>
    </source>
</evidence>
<sequence>MPITYSQAGVDIDRGDALVERIKKLARPTRIPEVVADVGGFAGLCALPSGLVDPILVSGTDGVGTKLKVAFAANVHDTVGQDLVAMCVNDVITVGARPLFFLDYFATGTLELDVGEAVVRGIAEGCKLAGCALLGGETAELPGMYAAGEYDLAGFAVGVVERAKMLDGTKARAGDVVLGVASSGLHSNGYSLARKVLFERMGLGIHDEVPGLGRTAAEALLVPTRIYARAVRELLAAVPAAVRGLSHITGGGLPGNLPRVLPEGLGARLDLSVYERPAIFRVIAEQGPVEEAEMRRTFNLGVGLVVVVAPEAEAAALDALRGAGEQAFRLGEVVEVGADVPFEDRVRFDR</sequence>
<keyword evidence="9 15" id="KW-0658">Purine biosynthesis</keyword>
<evidence type="ECO:0000256" key="3">
    <source>
        <dbReference type="ARBA" id="ARBA00010280"/>
    </source>
</evidence>
<name>A0A4U1JER6_9BACT</name>
<evidence type="ECO:0000256" key="2">
    <source>
        <dbReference type="ARBA" id="ARBA00004686"/>
    </source>
</evidence>
<dbReference type="InterPro" id="IPR036676">
    <property type="entry name" value="PurM-like_C_sf"/>
</dbReference>
<dbReference type="FunFam" id="3.30.1330.10:FF:000001">
    <property type="entry name" value="Phosphoribosylformylglycinamidine cyclo-ligase"/>
    <property type="match status" value="1"/>
</dbReference>
<evidence type="ECO:0000256" key="5">
    <source>
        <dbReference type="ARBA" id="ARBA00020367"/>
    </source>
</evidence>
<dbReference type="EC" id="6.3.3.1" evidence="4 15"/>
<dbReference type="FunFam" id="3.90.650.10:FF:000011">
    <property type="entry name" value="Phosphoribosylformylglycinamidine cyclo-ligase"/>
    <property type="match status" value="1"/>
</dbReference>
<comment type="similarity">
    <text evidence="3 15">Belongs to the AIR synthase family.</text>
</comment>
<comment type="catalytic activity">
    <reaction evidence="14 15">
        <text>2-formamido-N(1)-(5-O-phospho-beta-D-ribosyl)acetamidine + ATP = 5-amino-1-(5-phospho-beta-D-ribosyl)imidazole + ADP + phosphate + H(+)</text>
        <dbReference type="Rhea" id="RHEA:23032"/>
        <dbReference type="ChEBI" id="CHEBI:15378"/>
        <dbReference type="ChEBI" id="CHEBI:30616"/>
        <dbReference type="ChEBI" id="CHEBI:43474"/>
        <dbReference type="ChEBI" id="CHEBI:137981"/>
        <dbReference type="ChEBI" id="CHEBI:147287"/>
        <dbReference type="ChEBI" id="CHEBI:456216"/>
        <dbReference type="EC" id="6.3.3.1"/>
    </reaction>
</comment>
<evidence type="ECO:0000313" key="19">
    <source>
        <dbReference type="Proteomes" id="UP000309215"/>
    </source>
</evidence>
<dbReference type="HAMAP" id="MF_00741">
    <property type="entry name" value="AIRS"/>
    <property type="match status" value="1"/>
</dbReference>
<feature type="domain" description="PurM-like C-terminal" evidence="17">
    <location>
        <begin position="172"/>
        <end position="337"/>
    </location>
</feature>
<proteinExistence type="inferred from homology"/>
<keyword evidence="7 15" id="KW-0436">Ligase</keyword>
<comment type="subcellular location">
    <subcellularLocation>
        <location evidence="1 15">Cytoplasm</location>
    </subcellularLocation>
</comment>
<dbReference type="EMBL" id="SSMQ01000009">
    <property type="protein sequence ID" value="TKD09669.1"/>
    <property type="molecule type" value="Genomic_DNA"/>
</dbReference>
<evidence type="ECO:0000259" key="17">
    <source>
        <dbReference type="Pfam" id="PF02769"/>
    </source>
</evidence>
<dbReference type="InterPro" id="IPR016188">
    <property type="entry name" value="PurM-like_N"/>
</dbReference>
<evidence type="ECO:0000256" key="7">
    <source>
        <dbReference type="ARBA" id="ARBA00022598"/>
    </source>
</evidence>
<keyword evidence="19" id="KW-1185">Reference proteome</keyword>
<dbReference type="RefSeq" id="WP_136928892.1">
    <property type="nucleotide sequence ID" value="NZ_SSMQ01000009.1"/>
</dbReference>
<comment type="caution">
    <text evidence="18">The sequence shown here is derived from an EMBL/GenBank/DDBJ whole genome shotgun (WGS) entry which is preliminary data.</text>
</comment>
<dbReference type="InterPro" id="IPR004733">
    <property type="entry name" value="PurM_cligase"/>
</dbReference>
<dbReference type="SUPFAM" id="SSF55326">
    <property type="entry name" value="PurM N-terminal domain-like"/>
    <property type="match status" value="1"/>
</dbReference>
<dbReference type="GO" id="GO:0006189">
    <property type="term" value="P:'de novo' IMP biosynthetic process"/>
    <property type="evidence" value="ECO:0007669"/>
    <property type="project" value="UniProtKB-UniRule"/>
</dbReference>
<evidence type="ECO:0000313" key="18">
    <source>
        <dbReference type="EMBL" id="TKD09669.1"/>
    </source>
</evidence>
<dbReference type="Proteomes" id="UP000309215">
    <property type="component" value="Unassembled WGS sequence"/>
</dbReference>
<keyword evidence="10 15" id="KW-0067">ATP-binding</keyword>
<dbReference type="GO" id="GO:0005829">
    <property type="term" value="C:cytosol"/>
    <property type="evidence" value="ECO:0007669"/>
    <property type="project" value="TreeGrafter"/>
</dbReference>
<organism evidence="18 19">
    <name type="scientific">Polyangium fumosum</name>
    <dbReference type="NCBI Taxonomy" id="889272"/>
    <lineage>
        <taxon>Bacteria</taxon>
        <taxon>Pseudomonadati</taxon>
        <taxon>Myxococcota</taxon>
        <taxon>Polyangia</taxon>
        <taxon>Polyangiales</taxon>
        <taxon>Polyangiaceae</taxon>
        <taxon>Polyangium</taxon>
    </lineage>
</organism>
<feature type="domain" description="PurM-like N-terminal" evidence="16">
    <location>
        <begin position="56"/>
        <end position="160"/>
    </location>
</feature>
<evidence type="ECO:0000256" key="15">
    <source>
        <dbReference type="HAMAP-Rule" id="MF_00741"/>
    </source>
</evidence>
<dbReference type="Pfam" id="PF02769">
    <property type="entry name" value="AIRS_C"/>
    <property type="match status" value="1"/>
</dbReference>
<dbReference type="PANTHER" id="PTHR10520">
    <property type="entry name" value="TRIFUNCTIONAL PURINE BIOSYNTHETIC PROTEIN ADENOSINE-3-RELATED"/>
    <property type="match status" value="1"/>
</dbReference>
<gene>
    <name evidence="15" type="primary">purM</name>
    <name evidence="18" type="ORF">E8A74_10835</name>
</gene>
<dbReference type="GO" id="GO:0046084">
    <property type="term" value="P:adenine biosynthetic process"/>
    <property type="evidence" value="ECO:0007669"/>
    <property type="project" value="TreeGrafter"/>
</dbReference>
<dbReference type="OrthoDB" id="9777881at2"/>
<dbReference type="InterPro" id="IPR010918">
    <property type="entry name" value="PurM-like_C_dom"/>
</dbReference>
<accession>A0A4U1JER6</accession>
<keyword evidence="6 15" id="KW-0963">Cytoplasm</keyword>
<dbReference type="GO" id="GO:0004641">
    <property type="term" value="F:phosphoribosylformylglycinamidine cyclo-ligase activity"/>
    <property type="evidence" value="ECO:0007669"/>
    <property type="project" value="UniProtKB-UniRule"/>
</dbReference>
<evidence type="ECO:0000256" key="14">
    <source>
        <dbReference type="ARBA" id="ARBA00049057"/>
    </source>
</evidence>
<protein>
    <recommendedName>
        <fullName evidence="5 15">Phosphoribosylformylglycinamidine cyclo-ligase</fullName>
        <ecNumber evidence="4 15">6.3.3.1</ecNumber>
    </recommendedName>
    <alternativeName>
        <fullName evidence="12 15">AIR synthase</fullName>
    </alternativeName>
    <alternativeName>
        <fullName evidence="13 15">AIRS</fullName>
    </alternativeName>
    <alternativeName>
        <fullName evidence="11 15">Phosphoribosyl-aminoimidazole synthetase</fullName>
    </alternativeName>
</protein>
<dbReference type="AlphaFoldDB" id="A0A4U1JER6"/>
<dbReference type="SUPFAM" id="SSF56042">
    <property type="entry name" value="PurM C-terminal domain-like"/>
    <property type="match status" value="1"/>
</dbReference>
<comment type="pathway">
    <text evidence="2 15">Purine metabolism; IMP biosynthesis via de novo pathway; 5-amino-1-(5-phospho-D-ribosyl)imidazole from N(2)-formyl-N(1)-(5-phospho-D-ribosyl)glycinamide: step 2/2.</text>
</comment>
<dbReference type="Gene3D" id="3.30.1330.10">
    <property type="entry name" value="PurM-like, N-terminal domain"/>
    <property type="match status" value="1"/>
</dbReference>
<dbReference type="PANTHER" id="PTHR10520:SF12">
    <property type="entry name" value="TRIFUNCTIONAL PURINE BIOSYNTHETIC PROTEIN ADENOSINE-3"/>
    <property type="match status" value="1"/>
</dbReference>
<dbReference type="UniPathway" id="UPA00074">
    <property type="reaction ID" value="UER00129"/>
</dbReference>
<evidence type="ECO:0000256" key="8">
    <source>
        <dbReference type="ARBA" id="ARBA00022741"/>
    </source>
</evidence>
<dbReference type="NCBIfam" id="TIGR00878">
    <property type="entry name" value="purM"/>
    <property type="match status" value="1"/>
</dbReference>
<evidence type="ECO:0000256" key="10">
    <source>
        <dbReference type="ARBA" id="ARBA00022840"/>
    </source>
</evidence>
<reference evidence="18 19" key="1">
    <citation type="submission" date="2019-04" db="EMBL/GenBank/DDBJ databases">
        <authorList>
            <person name="Li Y."/>
            <person name="Wang J."/>
        </authorList>
    </citation>
    <scope>NUCLEOTIDE SEQUENCE [LARGE SCALE GENOMIC DNA]</scope>
    <source>
        <strain evidence="18 19">DSM 14668</strain>
    </source>
</reference>
<evidence type="ECO:0000256" key="1">
    <source>
        <dbReference type="ARBA" id="ARBA00004496"/>
    </source>
</evidence>
<dbReference type="GO" id="GO:0005524">
    <property type="term" value="F:ATP binding"/>
    <property type="evidence" value="ECO:0007669"/>
    <property type="project" value="UniProtKB-KW"/>
</dbReference>
<dbReference type="Gene3D" id="3.90.650.10">
    <property type="entry name" value="PurM-like C-terminal domain"/>
    <property type="match status" value="1"/>
</dbReference>
<evidence type="ECO:0000256" key="9">
    <source>
        <dbReference type="ARBA" id="ARBA00022755"/>
    </source>
</evidence>